<dbReference type="InterPro" id="IPR044824">
    <property type="entry name" value="MAIN-like"/>
</dbReference>
<accession>A0A151S6Y7</accession>
<gene>
    <name evidence="2" type="ORF">KK1_027667</name>
</gene>
<name>A0A151S6Y7_CAJCA</name>
<reference evidence="2" key="1">
    <citation type="journal article" date="2012" name="Nat. Biotechnol.">
        <title>Draft genome sequence of pigeonpea (Cajanus cajan), an orphan legume crop of resource-poor farmers.</title>
        <authorList>
            <person name="Varshney R.K."/>
            <person name="Chen W."/>
            <person name="Li Y."/>
            <person name="Bharti A.K."/>
            <person name="Saxena R.K."/>
            <person name="Schlueter J.A."/>
            <person name="Donoghue M.T."/>
            <person name="Azam S."/>
            <person name="Fan G."/>
            <person name="Whaley A.M."/>
            <person name="Farmer A.D."/>
            <person name="Sheridan J."/>
            <person name="Iwata A."/>
            <person name="Tuteja R."/>
            <person name="Penmetsa R.V."/>
            <person name="Wu W."/>
            <person name="Upadhyaya H.D."/>
            <person name="Yang S.P."/>
            <person name="Shah T."/>
            <person name="Saxena K.B."/>
            <person name="Michael T."/>
            <person name="McCombie W.R."/>
            <person name="Yang B."/>
            <person name="Zhang G."/>
            <person name="Yang H."/>
            <person name="Wang J."/>
            <person name="Spillane C."/>
            <person name="Cook D.R."/>
            <person name="May G.D."/>
            <person name="Xu X."/>
            <person name="Jackson S.A."/>
        </authorList>
    </citation>
    <scope>NUCLEOTIDE SEQUENCE [LARGE SCALE GENOMIC DNA]</scope>
</reference>
<dbReference type="EMBL" id="KQ483453">
    <property type="protein sequence ID" value="KYP50511.1"/>
    <property type="molecule type" value="Genomic_DNA"/>
</dbReference>
<dbReference type="Gramene" id="C.cajan_28424.t">
    <property type="protein sequence ID" value="C.cajan_28424.t"/>
    <property type="gene ID" value="C.cajan_28424"/>
</dbReference>
<organism evidence="2 3">
    <name type="scientific">Cajanus cajan</name>
    <name type="common">Pigeon pea</name>
    <name type="synonym">Cajanus indicus</name>
    <dbReference type="NCBI Taxonomy" id="3821"/>
    <lineage>
        <taxon>Eukaryota</taxon>
        <taxon>Viridiplantae</taxon>
        <taxon>Streptophyta</taxon>
        <taxon>Embryophyta</taxon>
        <taxon>Tracheophyta</taxon>
        <taxon>Spermatophyta</taxon>
        <taxon>Magnoliopsida</taxon>
        <taxon>eudicotyledons</taxon>
        <taxon>Gunneridae</taxon>
        <taxon>Pentapetalae</taxon>
        <taxon>rosids</taxon>
        <taxon>fabids</taxon>
        <taxon>Fabales</taxon>
        <taxon>Fabaceae</taxon>
        <taxon>Papilionoideae</taxon>
        <taxon>50 kb inversion clade</taxon>
        <taxon>NPAAA clade</taxon>
        <taxon>indigoferoid/millettioid clade</taxon>
        <taxon>Phaseoleae</taxon>
        <taxon>Cajanus</taxon>
    </lineage>
</organism>
<dbReference type="AlphaFoldDB" id="A0A151S6Y7"/>
<proteinExistence type="predicted"/>
<keyword evidence="3" id="KW-1185">Reference proteome</keyword>
<dbReference type="GO" id="GO:0010073">
    <property type="term" value="P:meristem maintenance"/>
    <property type="evidence" value="ECO:0007669"/>
    <property type="project" value="InterPro"/>
</dbReference>
<dbReference type="PANTHER" id="PTHR46033">
    <property type="entry name" value="PROTEIN MAIN-LIKE 2"/>
    <property type="match status" value="1"/>
</dbReference>
<dbReference type="InterPro" id="IPR019557">
    <property type="entry name" value="AminoTfrase-like_pln_mobile"/>
</dbReference>
<dbReference type="Pfam" id="PF10536">
    <property type="entry name" value="PMD"/>
    <property type="match status" value="1"/>
</dbReference>
<feature type="domain" description="Aminotransferase-like plant mobile" evidence="1">
    <location>
        <begin position="44"/>
        <end position="98"/>
    </location>
</feature>
<evidence type="ECO:0000313" key="2">
    <source>
        <dbReference type="EMBL" id="KYP50511.1"/>
    </source>
</evidence>
<dbReference type="Proteomes" id="UP000075243">
    <property type="component" value="Unassembled WGS sequence"/>
</dbReference>
<evidence type="ECO:0000313" key="3">
    <source>
        <dbReference type="Proteomes" id="UP000075243"/>
    </source>
</evidence>
<dbReference type="PANTHER" id="PTHR46033:SF8">
    <property type="entry name" value="PROTEIN MAINTENANCE OF MERISTEMS-LIKE"/>
    <property type="match status" value="1"/>
</dbReference>
<evidence type="ECO:0000259" key="1">
    <source>
        <dbReference type="Pfam" id="PF10536"/>
    </source>
</evidence>
<protein>
    <submittedName>
        <fullName evidence="2">Serine/threonine protein phosphatase 7 long form isogeny</fullName>
    </submittedName>
</protein>
<sequence length="98" mass="11172">MCSTYLDIVHVKGKSLISSMIKLKWLRDNMLELPNKPSQEELHAHGNKAHLMYLSLLINLRRTRQYSWGSAYLAMLYKELCKAIDVTSKTMGGCASLL</sequence>